<dbReference type="AlphaFoldDB" id="A0A0D7AU71"/>
<evidence type="ECO:0000313" key="3">
    <source>
        <dbReference type="Proteomes" id="UP000054007"/>
    </source>
</evidence>
<dbReference type="EMBL" id="KN880917">
    <property type="protein sequence ID" value="KIY61555.1"/>
    <property type="molecule type" value="Genomic_DNA"/>
</dbReference>
<keyword evidence="1" id="KW-0560">Oxidoreductase</keyword>
<sequence>MVPYTPDVIWAGQKRAPPPPLVTGYLTGKTIIIIVTGTNVGLGFKACKHFATMNHKKIFPACGNSHKGTAALKDLTCPGAEVWPLDLSSFKSLVIQFADRAETARELDRLNASMVNWGRHELAVDLSRFSTHAQSRLDPEAPLVVTSVCPGLCMSNLRSVIPDSVKDSIKKIEDEMAYTTEEGSRQLVFAAVGGENDALKGQFIQKSETKEICDWALGEEGAAWERKAWTDALDVLAGVDKRVTKATTDIFLND</sequence>
<proteinExistence type="predicted"/>
<name>A0A0D7AU71_9AGAR</name>
<dbReference type="Gene3D" id="3.40.50.720">
    <property type="entry name" value="NAD(P)-binding Rossmann-like Domain"/>
    <property type="match status" value="2"/>
</dbReference>
<evidence type="ECO:0000313" key="2">
    <source>
        <dbReference type="EMBL" id="KIY61555.1"/>
    </source>
</evidence>
<dbReference type="GO" id="GO:0016491">
    <property type="term" value="F:oxidoreductase activity"/>
    <property type="evidence" value="ECO:0007669"/>
    <property type="project" value="UniProtKB-KW"/>
</dbReference>
<dbReference type="PANTHER" id="PTHR43157:SF31">
    <property type="entry name" value="PHOSPHATIDYLINOSITOL-GLYCAN BIOSYNTHESIS CLASS F PROTEIN"/>
    <property type="match status" value="1"/>
</dbReference>
<accession>A0A0D7AU71</accession>
<evidence type="ECO:0000256" key="1">
    <source>
        <dbReference type="ARBA" id="ARBA00023002"/>
    </source>
</evidence>
<dbReference type="PANTHER" id="PTHR43157">
    <property type="entry name" value="PHOSPHATIDYLINOSITOL-GLYCAN BIOSYNTHESIS CLASS F PROTEIN-RELATED"/>
    <property type="match status" value="1"/>
</dbReference>
<organism evidence="2 3">
    <name type="scientific">Cylindrobasidium torrendii FP15055 ss-10</name>
    <dbReference type="NCBI Taxonomy" id="1314674"/>
    <lineage>
        <taxon>Eukaryota</taxon>
        <taxon>Fungi</taxon>
        <taxon>Dikarya</taxon>
        <taxon>Basidiomycota</taxon>
        <taxon>Agaricomycotina</taxon>
        <taxon>Agaricomycetes</taxon>
        <taxon>Agaricomycetidae</taxon>
        <taxon>Agaricales</taxon>
        <taxon>Marasmiineae</taxon>
        <taxon>Physalacriaceae</taxon>
        <taxon>Cylindrobasidium</taxon>
    </lineage>
</organism>
<dbReference type="InterPro" id="IPR036291">
    <property type="entry name" value="NAD(P)-bd_dom_sf"/>
</dbReference>
<gene>
    <name evidence="2" type="ORF">CYLTODRAFT_415358</name>
</gene>
<reference evidence="2 3" key="1">
    <citation type="journal article" date="2015" name="Fungal Genet. Biol.">
        <title>Evolution of novel wood decay mechanisms in Agaricales revealed by the genome sequences of Fistulina hepatica and Cylindrobasidium torrendii.</title>
        <authorList>
            <person name="Floudas D."/>
            <person name="Held B.W."/>
            <person name="Riley R."/>
            <person name="Nagy L.G."/>
            <person name="Koehler G."/>
            <person name="Ransdell A.S."/>
            <person name="Younus H."/>
            <person name="Chow J."/>
            <person name="Chiniquy J."/>
            <person name="Lipzen A."/>
            <person name="Tritt A."/>
            <person name="Sun H."/>
            <person name="Haridas S."/>
            <person name="LaButti K."/>
            <person name="Ohm R.A."/>
            <person name="Kues U."/>
            <person name="Blanchette R.A."/>
            <person name="Grigoriev I.V."/>
            <person name="Minto R.E."/>
            <person name="Hibbett D.S."/>
        </authorList>
    </citation>
    <scope>NUCLEOTIDE SEQUENCE [LARGE SCALE GENOMIC DNA]</scope>
    <source>
        <strain evidence="2 3">FP15055 ss-10</strain>
    </source>
</reference>
<dbReference type="Proteomes" id="UP000054007">
    <property type="component" value="Unassembled WGS sequence"/>
</dbReference>
<keyword evidence="3" id="KW-1185">Reference proteome</keyword>
<evidence type="ECO:0008006" key="4">
    <source>
        <dbReference type="Google" id="ProtNLM"/>
    </source>
</evidence>
<dbReference type="SUPFAM" id="SSF51735">
    <property type="entry name" value="NAD(P)-binding Rossmann-fold domains"/>
    <property type="match status" value="1"/>
</dbReference>
<protein>
    <recommendedName>
        <fullName evidence="4">NAD(P)-binding protein</fullName>
    </recommendedName>
</protein>
<dbReference type="OrthoDB" id="542013at2759"/>
<dbReference type="STRING" id="1314674.A0A0D7AU71"/>